<proteinExistence type="predicted"/>
<accession>A0AAD8GY88</accession>
<evidence type="ECO:0008006" key="4">
    <source>
        <dbReference type="Google" id="ProtNLM"/>
    </source>
</evidence>
<evidence type="ECO:0000256" key="1">
    <source>
        <dbReference type="SAM" id="MobiDB-lite"/>
    </source>
</evidence>
<evidence type="ECO:0000313" key="3">
    <source>
        <dbReference type="Proteomes" id="UP001237642"/>
    </source>
</evidence>
<evidence type="ECO:0000313" key="2">
    <source>
        <dbReference type="EMBL" id="KAK1356889.1"/>
    </source>
</evidence>
<name>A0AAD8GY88_9APIA</name>
<protein>
    <recommendedName>
        <fullName evidence="4">Retrotransposon gag domain-containing protein</fullName>
    </recommendedName>
</protein>
<keyword evidence="3" id="KW-1185">Reference proteome</keyword>
<dbReference type="AlphaFoldDB" id="A0AAD8GY88"/>
<reference evidence="2" key="2">
    <citation type="submission" date="2023-05" db="EMBL/GenBank/DDBJ databases">
        <authorList>
            <person name="Schelkunov M.I."/>
        </authorList>
    </citation>
    <scope>NUCLEOTIDE SEQUENCE</scope>
    <source>
        <strain evidence="2">Hsosn_3</strain>
        <tissue evidence="2">Leaf</tissue>
    </source>
</reference>
<organism evidence="2 3">
    <name type="scientific">Heracleum sosnowskyi</name>
    <dbReference type="NCBI Taxonomy" id="360622"/>
    <lineage>
        <taxon>Eukaryota</taxon>
        <taxon>Viridiplantae</taxon>
        <taxon>Streptophyta</taxon>
        <taxon>Embryophyta</taxon>
        <taxon>Tracheophyta</taxon>
        <taxon>Spermatophyta</taxon>
        <taxon>Magnoliopsida</taxon>
        <taxon>eudicotyledons</taxon>
        <taxon>Gunneridae</taxon>
        <taxon>Pentapetalae</taxon>
        <taxon>asterids</taxon>
        <taxon>campanulids</taxon>
        <taxon>Apiales</taxon>
        <taxon>Apiaceae</taxon>
        <taxon>Apioideae</taxon>
        <taxon>apioid superclade</taxon>
        <taxon>Tordylieae</taxon>
        <taxon>Tordyliinae</taxon>
        <taxon>Heracleum</taxon>
    </lineage>
</organism>
<dbReference type="Proteomes" id="UP001237642">
    <property type="component" value="Unassembled WGS sequence"/>
</dbReference>
<sequence>MTVTEYEAKFSELSRFVPEFVNTEGKKASRFQPGLSPTSSPLSGPLNSRKEIPSIKGTTWFWEIVQGFNELPDIDLDDMRMNIEYSEYNGNERMGNMRLEIRDAKRYPWKELMRFGKKGKCPTYVEYEQVGIQPGLTYKEQLVEITDRKEQVLSGEVAKLVRGLWKNKRWKNPPGI</sequence>
<feature type="region of interest" description="Disordered" evidence="1">
    <location>
        <begin position="27"/>
        <end position="48"/>
    </location>
</feature>
<comment type="caution">
    <text evidence="2">The sequence shown here is derived from an EMBL/GenBank/DDBJ whole genome shotgun (WGS) entry which is preliminary data.</text>
</comment>
<reference evidence="2" key="1">
    <citation type="submission" date="2023-02" db="EMBL/GenBank/DDBJ databases">
        <title>Genome of toxic invasive species Heracleum sosnowskyi carries increased number of genes despite the absence of recent whole-genome duplications.</title>
        <authorList>
            <person name="Schelkunov M."/>
            <person name="Shtratnikova V."/>
            <person name="Makarenko M."/>
            <person name="Klepikova A."/>
            <person name="Omelchenko D."/>
            <person name="Novikova G."/>
            <person name="Obukhova E."/>
            <person name="Bogdanov V."/>
            <person name="Penin A."/>
            <person name="Logacheva M."/>
        </authorList>
    </citation>
    <scope>NUCLEOTIDE SEQUENCE</scope>
    <source>
        <strain evidence="2">Hsosn_3</strain>
        <tissue evidence="2">Leaf</tissue>
    </source>
</reference>
<gene>
    <name evidence="2" type="ORF">POM88_050145</name>
</gene>
<dbReference type="EMBL" id="JAUIZM010000011">
    <property type="protein sequence ID" value="KAK1356889.1"/>
    <property type="molecule type" value="Genomic_DNA"/>
</dbReference>
<feature type="compositionally biased region" description="Low complexity" evidence="1">
    <location>
        <begin position="33"/>
        <end position="46"/>
    </location>
</feature>